<sequence>MGVHTSRFETAAMGMAMTDERAGLPDSEARAPQGATRRRVLRGAAWSVPAIAVAATVPQAAASEPVGEAPCAATIRFVQACAGVAVYTLRYTVSTTCTEVLVYSITVTDQKGTVIDGPALYRTPVAGGEVSVWDTYPLSDHPGATAFTVSVVPTIGEPVSASVPVGVCP</sequence>
<proteinExistence type="predicted"/>
<dbReference type="Proteomes" id="UP001144396">
    <property type="component" value="Unassembled WGS sequence"/>
</dbReference>
<dbReference type="AlphaFoldDB" id="A0A9W6CZ83"/>
<comment type="caution">
    <text evidence="1">The sequence shown here is derived from an EMBL/GenBank/DDBJ whole genome shotgun (WGS) entry which is preliminary data.</text>
</comment>
<evidence type="ECO:0000313" key="1">
    <source>
        <dbReference type="EMBL" id="GLI26573.1"/>
    </source>
</evidence>
<keyword evidence="2" id="KW-1185">Reference proteome</keyword>
<gene>
    <name evidence="1" type="ORF">ARHIZOSPH14_08150</name>
</gene>
<name>A0A9W6CZ83_9MICO</name>
<dbReference type="EMBL" id="BSDP01000001">
    <property type="protein sequence ID" value="GLI26573.1"/>
    <property type="molecule type" value="Genomic_DNA"/>
</dbReference>
<organism evidence="1 2">
    <name type="scientific">Agromyces rhizosphaerae</name>
    <dbReference type="NCBI Taxonomy" id="88374"/>
    <lineage>
        <taxon>Bacteria</taxon>
        <taxon>Bacillati</taxon>
        <taxon>Actinomycetota</taxon>
        <taxon>Actinomycetes</taxon>
        <taxon>Micrococcales</taxon>
        <taxon>Microbacteriaceae</taxon>
        <taxon>Agromyces</taxon>
    </lineage>
</organism>
<dbReference type="InterPro" id="IPR006311">
    <property type="entry name" value="TAT_signal"/>
</dbReference>
<reference evidence="1" key="1">
    <citation type="submission" date="2022-12" db="EMBL/GenBank/DDBJ databases">
        <title>Reference genome sequencing for broad-spectrum identification of bacterial and archaeal isolates by mass spectrometry.</title>
        <authorList>
            <person name="Sekiguchi Y."/>
            <person name="Tourlousse D.M."/>
        </authorList>
    </citation>
    <scope>NUCLEOTIDE SEQUENCE</scope>
    <source>
        <strain evidence="1">14</strain>
    </source>
</reference>
<protein>
    <submittedName>
        <fullName evidence="1">Uncharacterized protein</fullName>
    </submittedName>
</protein>
<dbReference type="PROSITE" id="PS51318">
    <property type="entry name" value="TAT"/>
    <property type="match status" value="1"/>
</dbReference>
<evidence type="ECO:0000313" key="2">
    <source>
        <dbReference type="Proteomes" id="UP001144396"/>
    </source>
</evidence>
<accession>A0A9W6CZ83</accession>